<evidence type="ECO:0000313" key="2">
    <source>
        <dbReference type="Proteomes" id="UP000789901"/>
    </source>
</evidence>
<reference evidence="1 2" key="1">
    <citation type="submission" date="2021-06" db="EMBL/GenBank/DDBJ databases">
        <authorList>
            <person name="Kallberg Y."/>
            <person name="Tangrot J."/>
            <person name="Rosling A."/>
        </authorList>
    </citation>
    <scope>NUCLEOTIDE SEQUENCE [LARGE SCALE GENOMIC DNA]</scope>
    <source>
        <strain evidence="1 2">120-4 pot B 10/14</strain>
    </source>
</reference>
<sequence length="49" mass="5409">MCSYIYTGVFSNNNEVNLLDIFVAADEIGLLEISQQKYDTNISSDGECA</sequence>
<dbReference type="EMBL" id="CAJVQB010000656">
    <property type="protein sequence ID" value="CAG8500552.1"/>
    <property type="molecule type" value="Genomic_DNA"/>
</dbReference>
<gene>
    <name evidence="1" type="ORF">GMARGA_LOCUS2178</name>
</gene>
<keyword evidence="2" id="KW-1185">Reference proteome</keyword>
<organism evidence="1 2">
    <name type="scientific">Gigaspora margarita</name>
    <dbReference type="NCBI Taxonomy" id="4874"/>
    <lineage>
        <taxon>Eukaryota</taxon>
        <taxon>Fungi</taxon>
        <taxon>Fungi incertae sedis</taxon>
        <taxon>Mucoromycota</taxon>
        <taxon>Glomeromycotina</taxon>
        <taxon>Glomeromycetes</taxon>
        <taxon>Diversisporales</taxon>
        <taxon>Gigasporaceae</taxon>
        <taxon>Gigaspora</taxon>
    </lineage>
</organism>
<comment type="caution">
    <text evidence="1">The sequence shown here is derived from an EMBL/GenBank/DDBJ whole genome shotgun (WGS) entry which is preliminary data.</text>
</comment>
<dbReference type="Proteomes" id="UP000789901">
    <property type="component" value="Unassembled WGS sequence"/>
</dbReference>
<accession>A0ABM8W1G7</accession>
<proteinExistence type="predicted"/>
<evidence type="ECO:0000313" key="1">
    <source>
        <dbReference type="EMBL" id="CAG8500552.1"/>
    </source>
</evidence>
<protein>
    <submittedName>
        <fullName evidence="1">45338_t:CDS:1</fullName>
    </submittedName>
</protein>
<name>A0ABM8W1G7_GIGMA</name>